<keyword evidence="3" id="KW-0010">Activator</keyword>
<dbReference type="PANTHER" id="PTHR44688">
    <property type="entry name" value="DNA-BINDING TRANSCRIPTIONAL ACTIVATOR DEVR_DOSR"/>
    <property type="match status" value="1"/>
</dbReference>
<name>A0A0B1RBU0_9GAMM</name>
<dbReference type="SMART" id="SM00421">
    <property type="entry name" value="HTH_LUXR"/>
    <property type="match status" value="1"/>
</dbReference>
<dbReference type="PROSITE" id="PS50043">
    <property type="entry name" value="HTH_LUXR_2"/>
    <property type="match status" value="1"/>
</dbReference>
<sequence>MTTDNYFVWRGDTENEFQALTEVLQLKALLQKHIEALGFDSFAFLVQHPVPFTRPRVFLFSTYPESWVKRYESENYYTVDPVLLLCQRPGRGVEWTRDLFTGAGNLWAEANAAGLNSGFSCSAMASNRAIGILSIASSIHSQTQHLRVQLEVKLHFLAELSLRVLERLNDSSMAVLSNDFSQRELEILKWTAEGKTSAEISLILAISEHTVNFHQKNMQKRFNVSNKTQIACYAAAIGLI</sequence>
<dbReference type="InterPro" id="IPR005143">
    <property type="entry name" value="TF_LuxR_autoind-bd_dom"/>
</dbReference>
<keyword evidence="4" id="KW-0804">Transcription</keyword>
<dbReference type="Pfam" id="PF03472">
    <property type="entry name" value="Autoind_bind"/>
    <property type="match status" value="1"/>
</dbReference>
<evidence type="ECO:0000256" key="4">
    <source>
        <dbReference type="ARBA" id="ARBA00023163"/>
    </source>
</evidence>
<dbReference type="AlphaFoldDB" id="A0A0B1RBU0"/>
<accession>A0A0B1RBU0</accession>
<dbReference type="FunFam" id="1.10.10.10:FF:000297">
    <property type="entry name" value="DNA-binding transcriptional activator SdiA"/>
    <property type="match status" value="1"/>
</dbReference>
<dbReference type="CDD" id="cd06170">
    <property type="entry name" value="LuxR_C_like"/>
    <property type="match status" value="1"/>
</dbReference>
<keyword evidence="2" id="KW-0238">DNA-binding</keyword>
<dbReference type="Pfam" id="PF00196">
    <property type="entry name" value="GerE"/>
    <property type="match status" value="1"/>
</dbReference>
<dbReference type="Gene3D" id="3.30.450.80">
    <property type="entry name" value="Transcription factor LuxR-like, autoinducer-binding domain"/>
    <property type="match status" value="1"/>
</dbReference>
<dbReference type="InterPro" id="IPR036693">
    <property type="entry name" value="TF_LuxR_autoind-bd_dom_sf"/>
</dbReference>
<gene>
    <name evidence="6" type="ORF">QU24_05200</name>
</gene>
<dbReference type="Gene3D" id="1.10.10.10">
    <property type="entry name" value="Winged helix-like DNA-binding domain superfamily/Winged helix DNA-binding domain"/>
    <property type="match status" value="1"/>
</dbReference>
<dbReference type="InterPro" id="IPR016032">
    <property type="entry name" value="Sig_transdc_resp-reg_C-effctor"/>
</dbReference>
<dbReference type="RefSeq" id="WP_039328930.1">
    <property type="nucleotide sequence ID" value="NZ_JTJJ01000022.1"/>
</dbReference>
<dbReference type="InterPro" id="IPR036388">
    <property type="entry name" value="WH-like_DNA-bd_sf"/>
</dbReference>
<dbReference type="SUPFAM" id="SSF46894">
    <property type="entry name" value="C-terminal effector domain of the bipartite response regulators"/>
    <property type="match status" value="1"/>
</dbReference>
<evidence type="ECO:0000256" key="3">
    <source>
        <dbReference type="ARBA" id="ARBA00023159"/>
    </source>
</evidence>
<dbReference type="SUPFAM" id="SSF75516">
    <property type="entry name" value="Pheromone-binding domain of LuxR-like quorum-sensing transcription factors"/>
    <property type="match status" value="1"/>
</dbReference>
<dbReference type="NCBIfam" id="NF007561">
    <property type="entry name" value="PRK10188.1"/>
    <property type="match status" value="1"/>
</dbReference>
<comment type="caution">
    <text evidence="6">The sequence shown here is derived from an EMBL/GenBank/DDBJ whole genome shotgun (WGS) entry which is preliminary data.</text>
</comment>
<dbReference type="EMBL" id="JTJJ01000022">
    <property type="protein sequence ID" value="KHJ69116.1"/>
    <property type="molecule type" value="Genomic_DNA"/>
</dbReference>
<evidence type="ECO:0000256" key="2">
    <source>
        <dbReference type="ARBA" id="ARBA00023125"/>
    </source>
</evidence>
<proteinExistence type="predicted"/>
<dbReference type="PANTHER" id="PTHR44688:SF16">
    <property type="entry name" value="DNA-BINDING TRANSCRIPTIONAL ACTIVATOR DEVR_DOSR"/>
    <property type="match status" value="1"/>
</dbReference>
<evidence type="ECO:0000259" key="5">
    <source>
        <dbReference type="PROSITE" id="PS50043"/>
    </source>
</evidence>
<protein>
    <submittedName>
        <fullName evidence="6">LuxR family transcriptional regulator</fullName>
    </submittedName>
</protein>
<organism evidence="6 7">
    <name type="scientific">Pantoea rodasii</name>
    <dbReference type="NCBI Taxonomy" id="1076549"/>
    <lineage>
        <taxon>Bacteria</taxon>
        <taxon>Pseudomonadati</taxon>
        <taxon>Pseudomonadota</taxon>
        <taxon>Gammaproteobacteria</taxon>
        <taxon>Enterobacterales</taxon>
        <taxon>Erwiniaceae</taxon>
        <taxon>Pantoea</taxon>
    </lineage>
</organism>
<dbReference type="PRINTS" id="PR00038">
    <property type="entry name" value="HTHLUXR"/>
</dbReference>
<dbReference type="PROSITE" id="PS00622">
    <property type="entry name" value="HTH_LUXR_1"/>
    <property type="match status" value="1"/>
</dbReference>
<dbReference type="GO" id="GO:0045893">
    <property type="term" value="P:positive regulation of DNA-templated transcription"/>
    <property type="evidence" value="ECO:0007669"/>
    <property type="project" value="UniProtKB-ARBA"/>
</dbReference>
<dbReference type="GO" id="GO:0003677">
    <property type="term" value="F:DNA binding"/>
    <property type="evidence" value="ECO:0007669"/>
    <property type="project" value="UniProtKB-KW"/>
</dbReference>
<keyword evidence="1" id="KW-0805">Transcription regulation</keyword>
<evidence type="ECO:0000313" key="6">
    <source>
        <dbReference type="EMBL" id="KHJ69116.1"/>
    </source>
</evidence>
<feature type="domain" description="HTH luxR-type" evidence="5">
    <location>
        <begin position="173"/>
        <end position="238"/>
    </location>
</feature>
<reference evidence="6 7" key="1">
    <citation type="submission" date="2014-11" db="EMBL/GenBank/DDBJ databases">
        <title>Genome sequencing of Pantoea rodasii ND03.</title>
        <authorList>
            <person name="Muhamad Yunos N.Y."/>
            <person name="Chan K.-G."/>
        </authorList>
    </citation>
    <scope>NUCLEOTIDE SEQUENCE [LARGE SCALE GENOMIC DNA]</scope>
    <source>
        <strain evidence="6 7">ND03</strain>
    </source>
</reference>
<evidence type="ECO:0000313" key="7">
    <source>
        <dbReference type="Proteomes" id="UP000030853"/>
    </source>
</evidence>
<dbReference type="Proteomes" id="UP000030853">
    <property type="component" value="Unassembled WGS sequence"/>
</dbReference>
<evidence type="ECO:0000256" key="1">
    <source>
        <dbReference type="ARBA" id="ARBA00023015"/>
    </source>
</evidence>
<dbReference type="InterPro" id="IPR000792">
    <property type="entry name" value="Tscrpt_reg_LuxR_C"/>
</dbReference>